<dbReference type="Pfam" id="PF12697">
    <property type="entry name" value="Abhydrolase_6"/>
    <property type="match status" value="1"/>
</dbReference>
<dbReference type="GO" id="GO:0080032">
    <property type="term" value="F:methyl jasmonate esterase activity"/>
    <property type="evidence" value="ECO:0007669"/>
    <property type="project" value="TreeGrafter"/>
</dbReference>
<dbReference type="EMBL" id="JAIWQS010000009">
    <property type="protein sequence ID" value="KAJ8754492.1"/>
    <property type="molecule type" value="Genomic_DNA"/>
</dbReference>
<comment type="caution">
    <text evidence="2">The sequence shown here is derived from an EMBL/GenBank/DDBJ whole genome shotgun (WGS) entry which is preliminary data.</text>
</comment>
<dbReference type="Gene3D" id="3.40.50.1820">
    <property type="entry name" value="alpha/beta hydrolase"/>
    <property type="match status" value="1"/>
</dbReference>
<protein>
    <recommendedName>
        <fullName evidence="1">AB hydrolase-1 domain-containing protein</fullName>
    </recommendedName>
</protein>
<dbReference type="InterPro" id="IPR000073">
    <property type="entry name" value="AB_hydrolase_1"/>
</dbReference>
<dbReference type="InterPro" id="IPR045889">
    <property type="entry name" value="MES/HNL"/>
</dbReference>
<proteinExistence type="predicted"/>
<dbReference type="SUPFAM" id="SSF53474">
    <property type="entry name" value="alpha/beta-Hydrolases"/>
    <property type="match status" value="1"/>
</dbReference>
<dbReference type="GO" id="GO:0009694">
    <property type="term" value="P:jasmonic acid metabolic process"/>
    <property type="evidence" value="ECO:0007669"/>
    <property type="project" value="TreeGrafter"/>
</dbReference>
<reference evidence="2 3" key="1">
    <citation type="submission" date="2021-09" db="EMBL/GenBank/DDBJ databases">
        <title>Genomic insights and catalytic innovation underlie evolution of tropane alkaloids biosynthesis.</title>
        <authorList>
            <person name="Wang Y.-J."/>
            <person name="Tian T."/>
            <person name="Huang J.-P."/>
            <person name="Huang S.-X."/>
        </authorList>
    </citation>
    <scope>NUCLEOTIDE SEQUENCE [LARGE SCALE GENOMIC DNA]</scope>
    <source>
        <strain evidence="2">KIB-2018</strain>
        <tissue evidence="2">Leaf</tissue>
    </source>
</reference>
<dbReference type="AlphaFoldDB" id="A0AAV8SQB7"/>
<sequence>MEDYGFEYSDEEPEEQDVDIENQYYNSKELVETDPEGALAGFAEVVSMEQEKAECTFDGVDHEDGLFGLFHIFPPDLILPTPFRIDSIFFVDNCPLCWSQALPPQKTCHPLMEKGKVQCRRKYELPTFFGSIEQSTEKQPKKVFEKWFSMHDEVAKIIPVGFNPDQQKDIKLDGIETTHFVLAHGGGFGAWCWYKTIALLEESGYRVSAIDLTGSGIHSFDTNGIANVSQYVKPLTNFLENLADEGKVILAGHDFGGACLSYAMELFPMKISKAIFIAAAMLTHGQSAIDIFSQQERSNDLMRQAQIFLYGKGSGHSPTEIDFNKALIRDLLFNQVLQRFKNNKRFATLVLVVGGYCRSIKSSWQCLISRCGTIYLK</sequence>
<gene>
    <name evidence="2" type="ORF">K2173_005653</name>
</gene>
<organism evidence="2 3">
    <name type="scientific">Erythroxylum novogranatense</name>
    <dbReference type="NCBI Taxonomy" id="1862640"/>
    <lineage>
        <taxon>Eukaryota</taxon>
        <taxon>Viridiplantae</taxon>
        <taxon>Streptophyta</taxon>
        <taxon>Embryophyta</taxon>
        <taxon>Tracheophyta</taxon>
        <taxon>Spermatophyta</taxon>
        <taxon>Magnoliopsida</taxon>
        <taxon>eudicotyledons</taxon>
        <taxon>Gunneridae</taxon>
        <taxon>Pentapetalae</taxon>
        <taxon>rosids</taxon>
        <taxon>fabids</taxon>
        <taxon>Malpighiales</taxon>
        <taxon>Erythroxylaceae</taxon>
        <taxon>Erythroxylum</taxon>
    </lineage>
</organism>
<evidence type="ECO:0000313" key="3">
    <source>
        <dbReference type="Proteomes" id="UP001159364"/>
    </source>
</evidence>
<dbReference type="GO" id="GO:0080030">
    <property type="term" value="F:methyl indole-3-acetate esterase activity"/>
    <property type="evidence" value="ECO:0007669"/>
    <property type="project" value="TreeGrafter"/>
</dbReference>
<dbReference type="Proteomes" id="UP001159364">
    <property type="component" value="Linkage Group LG09"/>
</dbReference>
<dbReference type="GO" id="GO:0009696">
    <property type="term" value="P:salicylic acid metabolic process"/>
    <property type="evidence" value="ECO:0007669"/>
    <property type="project" value="TreeGrafter"/>
</dbReference>
<dbReference type="PANTHER" id="PTHR10992:SF872">
    <property type="entry name" value="METHYLESTERASE 11, CHLOROPLASTIC-RELATED"/>
    <property type="match status" value="1"/>
</dbReference>
<dbReference type="GO" id="GO:0080031">
    <property type="term" value="F:methyl salicylate esterase activity"/>
    <property type="evidence" value="ECO:0007669"/>
    <property type="project" value="TreeGrafter"/>
</dbReference>
<dbReference type="InterPro" id="IPR029058">
    <property type="entry name" value="AB_hydrolase_fold"/>
</dbReference>
<feature type="domain" description="AB hydrolase-1" evidence="1">
    <location>
        <begin position="180"/>
        <end position="300"/>
    </location>
</feature>
<evidence type="ECO:0000313" key="2">
    <source>
        <dbReference type="EMBL" id="KAJ8754492.1"/>
    </source>
</evidence>
<evidence type="ECO:0000259" key="1">
    <source>
        <dbReference type="Pfam" id="PF12697"/>
    </source>
</evidence>
<dbReference type="PANTHER" id="PTHR10992">
    <property type="entry name" value="METHYLESTERASE FAMILY MEMBER"/>
    <property type="match status" value="1"/>
</dbReference>
<accession>A0AAV8SQB7</accession>
<keyword evidence="3" id="KW-1185">Reference proteome</keyword>
<name>A0AAV8SQB7_9ROSI</name>